<sequence length="94" mass="10775">MIGGHYGMRNGYPLLGESYLKHRMFPVISHSHFTKLNDVWTITEPDKRTVADSLRHLKPRKKPSVFLGFLCMEKSSHTQLKTGITARLHADKRG</sequence>
<name>A0A5J4SSF7_9ZZZZ</name>
<accession>A0A5J4SSF7</accession>
<comment type="caution">
    <text evidence="1">The sequence shown here is derived from an EMBL/GenBank/DDBJ whole genome shotgun (WGS) entry which is preliminary data.</text>
</comment>
<organism evidence="1">
    <name type="scientific">termite gut metagenome</name>
    <dbReference type="NCBI Taxonomy" id="433724"/>
    <lineage>
        <taxon>unclassified sequences</taxon>
        <taxon>metagenomes</taxon>
        <taxon>organismal metagenomes</taxon>
    </lineage>
</organism>
<dbReference type="AlphaFoldDB" id="A0A5J4SSF7"/>
<protein>
    <submittedName>
        <fullName evidence="1">Uncharacterized protein</fullName>
    </submittedName>
</protein>
<reference evidence="1" key="1">
    <citation type="submission" date="2019-03" db="EMBL/GenBank/DDBJ databases">
        <title>Single cell metagenomics reveals metabolic interactions within the superorganism composed of flagellate Streblomastix strix and complex community of Bacteroidetes bacteria on its surface.</title>
        <authorList>
            <person name="Treitli S.C."/>
            <person name="Kolisko M."/>
            <person name="Husnik F."/>
            <person name="Keeling P."/>
            <person name="Hampl V."/>
        </authorList>
    </citation>
    <scope>NUCLEOTIDE SEQUENCE</scope>
    <source>
        <strain evidence="1">STM</strain>
    </source>
</reference>
<proteinExistence type="predicted"/>
<dbReference type="EMBL" id="SNRY01000071">
    <property type="protein sequence ID" value="KAA6348341.1"/>
    <property type="molecule type" value="Genomic_DNA"/>
</dbReference>
<evidence type="ECO:0000313" key="1">
    <source>
        <dbReference type="EMBL" id="KAA6348341.1"/>
    </source>
</evidence>
<gene>
    <name evidence="1" type="ORF">EZS27_004231</name>
</gene>